<sequence>MSTKTIWLINQYASTPETGMGGRHYYLARELAKQGYSVYLIAASYTHLLRHPPAVDRAYEIHSIEGFNFVWVRMPSYPEAHSKKRIFNWCSFSWKLRGLKSVISDHPDAVLYSSPSLIGFLGAKYLAGYYSARLAFEVRDIWPLTLVELGGYSPKHLFIRFLQWVEDKAYREADFVLSNLKNSVTHMVARGMPRDKFSWIANGFSMDEVAEKQGLSQATFEQLPDGKFVVGYAGTLGLANALDSLVQAADILKDNLDIAVVLVGSGKEKTNLKRLVGEKNLSNVYFVDAIPKAKIQSVLSRFDVCFIGLTGDPLFRFGVSPNKLFDYFYSAKPIIYAIESGEYTPVTDSQSGIQIPAENPKAIADSILKLYQMSASEREALGNNGRRYAQENHEYGNLAKKLAQALFGDK</sequence>
<proteinExistence type="predicted"/>
<dbReference type="OrthoDB" id="9787293at2"/>
<dbReference type="Proteomes" id="UP000030063">
    <property type="component" value="Unassembled WGS sequence"/>
</dbReference>
<dbReference type="SUPFAM" id="SSF53756">
    <property type="entry name" value="UDP-Glycosyltransferase/glycogen phosphorylase"/>
    <property type="match status" value="1"/>
</dbReference>
<protein>
    <submittedName>
        <fullName evidence="3">Glycosyl transferase family 1</fullName>
    </submittedName>
</protein>
<reference evidence="3 4" key="1">
    <citation type="journal article" date="2014" name="Genome Announc.">
        <title>Draft Genome Sequence of Petroleum Oil-Degrading Marine Bacterium Pseudomonas taeanensis Strain MS-3, Isolated from a Crude Oil-Contaminated Seashore.</title>
        <authorList>
            <person name="Lee S.Y."/>
            <person name="Kim S.H."/>
            <person name="Lee D.G."/>
            <person name="Shin S."/>
            <person name="Yun S.H."/>
            <person name="Choi C.W."/>
            <person name="Chung Y.H."/>
            <person name="Choi J.S."/>
            <person name="Kahng H.Y."/>
            <person name="Kim S.I."/>
        </authorList>
    </citation>
    <scope>NUCLEOTIDE SEQUENCE [LARGE SCALE GENOMIC DNA]</scope>
    <source>
        <strain evidence="3 4">MS-3</strain>
    </source>
</reference>
<dbReference type="eggNOG" id="COG0438">
    <property type="taxonomic scope" value="Bacteria"/>
</dbReference>
<keyword evidence="3" id="KW-0808">Transferase</keyword>
<dbReference type="InterPro" id="IPR001296">
    <property type="entry name" value="Glyco_trans_1"/>
</dbReference>
<dbReference type="STRING" id="1395571.TMS3_0112775"/>
<accession>A0A0A1YMN4</accession>
<evidence type="ECO:0000259" key="2">
    <source>
        <dbReference type="Pfam" id="PF13579"/>
    </source>
</evidence>
<dbReference type="GO" id="GO:1901135">
    <property type="term" value="P:carbohydrate derivative metabolic process"/>
    <property type="evidence" value="ECO:0007669"/>
    <property type="project" value="UniProtKB-ARBA"/>
</dbReference>
<gene>
    <name evidence="3" type="ORF">TMS3_0112775</name>
</gene>
<organism evidence="3 4">
    <name type="scientific">Pseudomonas taeanensis MS-3</name>
    <dbReference type="NCBI Taxonomy" id="1395571"/>
    <lineage>
        <taxon>Bacteria</taxon>
        <taxon>Pseudomonadati</taxon>
        <taxon>Pseudomonadota</taxon>
        <taxon>Gammaproteobacteria</taxon>
        <taxon>Pseudomonadales</taxon>
        <taxon>Pseudomonadaceae</taxon>
        <taxon>Pseudomonas</taxon>
    </lineage>
</organism>
<dbReference type="InterPro" id="IPR028098">
    <property type="entry name" value="Glyco_trans_4-like_N"/>
</dbReference>
<keyword evidence="4" id="KW-1185">Reference proteome</keyword>
<name>A0A0A1YMN4_9PSED</name>
<dbReference type="PANTHER" id="PTHR12526:SF622">
    <property type="entry name" value="GLYCOSYLTRANSFERASE (GROUP I)"/>
    <property type="match status" value="1"/>
</dbReference>
<evidence type="ECO:0000313" key="3">
    <source>
        <dbReference type="EMBL" id="KFX70341.1"/>
    </source>
</evidence>
<dbReference type="EMBL" id="AWSQ01000002">
    <property type="protein sequence ID" value="KFX70341.1"/>
    <property type="molecule type" value="Genomic_DNA"/>
</dbReference>
<evidence type="ECO:0000259" key="1">
    <source>
        <dbReference type="Pfam" id="PF00534"/>
    </source>
</evidence>
<dbReference type="CDD" id="cd03794">
    <property type="entry name" value="GT4_WbuB-like"/>
    <property type="match status" value="1"/>
</dbReference>
<dbReference type="PANTHER" id="PTHR12526">
    <property type="entry name" value="GLYCOSYLTRANSFERASE"/>
    <property type="match status" value="1"/>
</dbReference>
<feature type="domain" description="Glycosyl transferase family 1" evidence="1">
    <location>
        <begin position="222"/>
        <end position="387"/>
    </location>
</feature>
<dbReference type="GO" id="GO:0016757">
    <property type="term" value="F:glycosyltransferase activity"/>
    <property type="evidence" value="ECO:0007669"/>
    <property type="project" value="InterPro"/>
</dbReference>
<dbReference type="RefSeq" id="WP_029866322.1">
    <property type="nucleotide sequence ID" value="NZ_AWSQ01000002.1"/>
</dbReference>
<evidence type="ECO:0000313" key="4">
    <source>
        <dbReference type="Proteomes" id="UP000030063"/>
    </source>
</evidence>
<dbReference type="Gene3D" id="3.40.50.2000">
    <property type="entry name" value="Glycogen Phosphorylase B"/>
    <property type="match status" value="2"/>
</dbReference>
<feature type="domain" description="Glycosyltransferase subfamily 4-like N-terminal" evidence="2">
    <location>
        <begin position="18"/>
        <end position="203"/>
    </location>
</feature>
<dbReference type="Pfam" id="PF00534">
    <property type="entry name" value="Glycos_transf_1"/>
    <property type="match status" value="1"/>
</dbReference>
<comment type="caution">
    <text evidence="3">The sequence shown here is derived from an EMBL/GenBank/DDBJ whole genome shotgun (WGS) entry which is preliminary data.</text>
</comment>
<dbReference type="AlphaFoldDB" id="A0A0A1YMN4"/>
<dbReference type="Pfam" id="PF13579">
    <property type="entry name" value="Glyco_trans_4_4"/>
    <property type="match status" value="1"/>
</dbReference>